<name>A0A9Q0MTQ2_9DIPT</name>
<protein>
    <recommendedName>
        <fullName evidence="3 8">60S ribosomal export protein NMD3</fullName>
    </recommendedName>
</protein>
<dbReference type="Proteomes" id="UP001151699">
    <property type="component" value="Chromosome X"/>
</dbReference>
<dbReference type="GO" id="GO:0005737">
    <property type="term" value="C:cytoplasm"/>
    <property type="evidence" value="ECO:0007669"/>
    <property type="project" value="UniProtKB-SubCell"/>
</dbReference>
<reference evidence="12" key="1">
    <citation type="submission" date="2022-07" db="EMBL/GenBank/DDBJ databases">
        <authorList>
            <person name="Trinca V."/>
            <person name="Uliana J.V.C."/>
            <person name="Torres T.T."/>
            <person name="Ward R.J."/>
            <person name="Monesi N."/>
        </authorList>
    </citation>
    <scope>NUCLEOTIDE SEQUENCE</scope>
    <source>
        <strain evidence="12">HSMRA1968</strain>
        <tissue evidence="12">Whole embryos</tissue>
    </source>
</reference>
<dbReference type="InterPro" id="IPR048898">
    <property type="entry name" value="OB_NMD3"/>
</dbReference>
<evidence type="ECO:0000256" key="3">
    <source>
        <dbReference type="ARBA" id="ARBA00017035"/>
    </source>
</evidence>
<keyword evidence="6 8" id="KW-0653">Protein transport</keyword>
<evidence type="ECO:0000313" key="13">
    <source>
        <dbReference type="Proteomes" id="UP001151699"/>
    </source>
</evidence>
<dbReference type="EMBL" id="WJQU01000003">
    <property type="protein sequence ID" value="KAJ6637763.1"/>
    <property type="molecule type" value="Genomic_DNA"/>
</dbReference>
<dbReference type="InterPro" id="IPR007064">
    <property type="entry name" value="Nmd3_N"/>
</dbReference>
<feature type="non-terminal residue" evidence="12">
    <location>
        <position position="502"/>
    </location>
</feature>
<organism evidence="12 13">
    <name type="scientific">Pseudolycoriella hygida</name>
    <dbReference type="NCBI Taxonomy" id="35572"/>
    <lineage>
        <taxon>Eukaryota</taxon>
        <taxon>Metazoa</taxon>
        <taxon>Ecdysozoa</taxon>
        <taxon>Arthropoda</taxon>
        <taxon>Hexapoda</taxon>
        <taxon>Insecta</taxon>
        <taxon>Pterygota</taxon>
        <taxon>Neoptera</taxon>
        <taxon>Endopterygota</taxon>
        <taxon>Diptera</taxon>
        <taxon>Nematocera</taxon>
        <taxon>Sciaroidea</taxon>
        <taxon>Sciaridae</taxon>
        <taxon>Pseudolycoriella</taxon>
    </lineage>
</organism>
<accession>A0A9Q0MTQ2</accession>
<dbReference type="GO" id="GO:0015031">
    <property type="term" value="P:protein transport"/>
    <property type="evidence" value="ECO:0007669"/>
    <property type="project" value="UniProtKB-KW"/>
</dbReference>
<gene>
    <name evidence="12" type="primary">Nmd3</name>
    <name evidence="12" type="ORF">Bhyg_10494</name>
</gene>
<dbReference type="InterPro" id="IPR039768">
    <property type="entry name" value="Nmd3"/>
</dbReference>
<evidence type="ECO:0000256" key="5">
    <source>
        <dbReference type="ARBA" id="ARBA00022490"/>
    </source>
</evidence>
<dbReference type="Pfam" id="PF21193">
    <property type="entry name" value="NMD_SH3"/>
    <property type="match status" value="1"/>
</dbReference>
<evidence type="ECO:0000259" key="10">
    <source>
        <dbReference type="Pfam" id="PF21192"/>
    </source>
</evidence>
<comment type="function">
    <text evidence="1 8">Acts as an adapter for the XPO1/CRM1-mediated export of the 60S ribosomal subunit.</text>
</comment>
<evidence type="ECO:0000259" key="9">
    <source>
        <dbReference type="Pfam" id="PF04981"/>
    </source>
</evidence>
<dbReference type="GO" id="GO:0000055">
    <property type="term" value="P:ribosomal large subunit export from nucleus"/>
    <property type="evidence" value="ECO:0007669"/>
    <property type="project" value="TreeGrafter"/>
</dbReference>
<feature type="domain" description="Nmd3 N-terminal" evidence="9">
    <location>
        <begin position="24"/>
        <end position="252"/>
    </location>
</feature>
<feature type="domain" description="60S ribosomal export protein NMD3 OB-fold" evidence="10">
    <location>
        <begin position="319"/>
        <end position="415"/>
    </location>
</feature>
<keyword evidence="7 8" id="KW-0539">Nucleus</keyword>
<dbReference type="GO" id="GO:0043023">
    <property type="term" value="F:ribosomal large subunit binding"/>
    <property type="evidence" value="ECO:0007669"/>
    <property type="project" value="InterPro"/>
</dbReference>
<keyword evidence="5 8" id="KW-0963">Cytoplasm</keyword>
<comment type="caution">
    <text evidence="12">The sequence shown here is derived from an EMBL/GenBank/DDBJ whole genome shotgun (WGS) entry which is preliminary data.</text>
</comment>
<evidence type="ECO:0000313" key="12">
    <source>
        <dbReference type="EMBL" id="KAJ6637763.1"/>
    </source>
</evidence>
<evidence type="ECO:0000256" key="8">
    <source>
        <dbReference type="RuleBase" id="RU364108"/>
    </source>
</evidence>
<dbReference type="GO" id="GO:0005634">
    <property type="term" value="C:nucleus"/>
    <property type="evidence" value="ECO:0007669"/>
    <property type="project" value="UniProtKB-SubCell"/>
</dbReference>
<dbReference type="PANTHER" id="PTHR12746:SF2">
    <property type="entry name" value="60S RIBOSOMAL EXPORT PROTEIN NMD3"/>
    <property type="match status" value="1"/>
</dbReference>
<evidence type="ECO:0000256" key="2">
    <source>
        <dbReference type="ARBA" id="ARBA00009794"/>
    </source>
</evidence>
<comment type="subcellular location">
    <subcellularLocation>
        <location evidence="8">Cytoplasm</location>
    </subcellularLocation>
    <subcellularLocation>
        <location evidence="8">Nucleus</location>
    </subcellularLocation>
</comment>
<evidence type="ECO:0000256" key="7">
    <source>
        <dbReference type="ARBA" id="ARBA00023242"/>
    </source>
</evidence>
<dbReference type="InterPro" id="IPR048899">
    <property type="entry name" value="NMD_SH3"/>
</dbReference>
<evidence type="ECO:0000256" key="6">
    <source>
        <dbReference type="ARBA" id="ARBA00022927"/>
    </source>
</evidence>
<evidence type="ECO:0000256" key="4">
    <source>
        <dbReference type="ARBA" id="ARBA00022448"/>
    </source>
</evidence>
<dbReference type="Pfam" id="PF04981">
    <property type="entry name" value="NMD3"/>
    <property type="match status" value="1"/>
</dbReference>
<sequence>MEYVDFNEIKSESGENAPKGSILCCQCGLAIEPNPANMCVGCIRTHIDITADIPKQATLHFCRSCERYLHPPSEWVHCVLESKELMAICLKKLRGLKDVKLEESRFEWTEPHSKRLKIRLTVRKEVLGGTLLEQVFVVEFTINYLMCDDCHRTEAKNYWTCLVQVRQHAENKKTFYYLEQLMLKHRAHENALGIRPVSGGLDFYYANENYARKMVDFLQTMLPVKCTESKRLISHDIHSNTYNCKFTYAVDIAPLSKDSLVCLKKQLAHQLGSISQICLVARVANTIHLIDPRTAQLAELSANVFYRQPFGAIFNPKHLTEYIVMDIEVIRNRDLHCFPGQGKISRKHVVSDVWLVKAAELGINENTIHTKTHLGHILKPGDSVMGYNLLDSNINDVNFDKLDKSKVPDVVIVKKHYGDSTGRRNNRNWKLKHLPEEETNLDKSHKDYNEFLEDLEEDPQFRKNVDIFRATREQIPVDTNDMDDPSVPRITLEEMPTLGQLV</sequence>
<feature type="domain" description="60S ribosomal export protein NMD3 SH3" evidence="11">
    <location>
        <begin position="257"/>
        <end position="302"/>
    </location>
</feature>
<dbReference type="AlphaFoldDB" id="A0A9Q0MTQ2"/>
<evidence type="ECO:0000259" key="11">
    <source>
        <dbReference type="Pfam" id="PF21193"/>
    </source>
</evidence>
<comment type="similarity">
    <text evidence="2 8">Belongs to the NMD3 family.</text>
</comment>
<dbReference type="Pfam" id="PF21192">
    <property type="entry name" value="OB_NMD3"/>
    <property type="match status" value="1"/>
</dbReference>
<dbReference type="OrthoDB" id="203821at2759"/>
<evidence type="ECO:0000256" key="1">
    <source>
        <dbReference type="ARBA" id="ARBA00002269"/>
    </source>
</evidence>
<dbReference type="PANTHER" id="PTHR12746">
    <property type="entry name" value="NONSENSE-MEDIATED MRNA DECAY PROTEIN 3"/>
    <property type="match status" value="1"/>
</dbReference>
<keyword evidence="13" id="KW-1185">Reference proteome</keyword>
<keyword evidence="4 8" id="KW-0813">Transport</keyword>
<proteinExistence type="inferred from homology"/>